<protein>
    <submittedName>
        <fullName evidence="4">Metallophosphoesterase</fullName>
    </submittedName>
</protein>
<accession>A0A956NC35</accession>
<reference evidence="4" key="2">
    <citation type="journal article" date="2021" name="Microbiome">
        <title>Successional dynamics and alternative stable states in a saline activated sludge microbial community over 9 years.</title>
        <authorList>
            <person name="Wang Y."/>
            <person name="Ye J."/>
            <person name="Ju F."/>
            <person name="Liu L."/>
            <person name="Boyd J.A."/>
            <person name="Deng Y."/>
            <person name="Parks D.H."/>
            <person name="Jiang X."/>
            <person name="Yin X."/>
            <person name="Woodcroft B.J."/>
            <person name="Tyson G.W."/>
            <person name="Hugenholtz P."/>
            <person name="Polz M.F."/>
            <person name="Zhang T."/>
        </authorList>
    </citation>
    <scope>NUCLEOTIDE SEQUENCE</scope>
    <source>
        <strain evidence="4">HKST-UBA02</strain>
    </source>
</reference>
<dbReference type="PANTHER" id="PTHR22953">
    <property type="entry name" value="ACID PHOSPHATASE RELATED"/>
    <property type="match status" value="1"/>
</dbReference>
<evidence type="ECO:0000259" key="3">
    <source>
        <dbReference type="Pfam" id="PF16656"/>
    </source>
</evidence>
<dbReference type="Proteomes" id="UP000739538">
    <property type="component" value="Unassembled WGS sequence"/>
</dbReference>
<name>A0A956NC35_UNCEI</name>
<dbReference type="PANTHER" id="PTHR22953:SF153">
    <property type="entry name" value="PURPLE ACID PHOSPHATASE"/>
    <property type="match status" value="1"/>
</dbReference>
<dbReference type="GO" id="GO:0003993">
    <property type="term" value="F:acid phosphatase activity"/>
    <property type="evidence" value="ECO:0007669"/>
    <property type="project" value="InterPro"/>
</dbReference>
<dbReference type="Gene3D" id="3.60.21.10">
    <property type="match status" value="1"/>
</dbReference>
<comment type="caution">
    <text evidence="4">The sequence shown here is derived from an EMBL/GenBank/DDBJ whole genome shotgun (WGS) entry which is preliminary data.</text>
</comment>
<dbReference type="InterPro" id="IPR008963">
    <property type="entry name" value="Purple_acid_Pase-like_N"/>
</dbReference>
<dbReference type="SUPFAM" id="SSF56300">
    <property type="entry name" value="Metallo-dependent phosphatases"/>
    <property type="match status" value="1"/>
</dbReference>
<dbReference type="InterPro" id="IPR039331">
    <property type="entry name" value="PAPs-like"/>
</dbReference>
<proteinExistence type="predicted"/>
<evidence type="ECO:0000313" key="5">
    <source>
        <dbReference type="Proteomes" id="UP000739538"/>
    </source>
</evidence>
<dbReference type="Pfam" id="PF00149">
    <property type="entry name" value="Metallophos"/>
    <property type="match status" value="1"/>
</dbReference>
<dbReference type="InterPro" id="IPR004843">
    <property type="entry name" value="Calcineurin-like_PHP"/>
</dbReference>
<sequence length="565" mass="61755">MHTVRHARQSHAPSRWLFLALDFLAASLGDARPSEAADVVRGPYLTGSGQGRMVVRWRTDVNRTTGIWWGTEEGVYTNSIQVGPASIYHKVTLTGLAPDTRYYYVVGDATAPFAEQLESQWFDAMPAPGSSEPFSAWIFGDSGWVGSIPAVLRNDWYDASGGEHPDAWLLLGDNAYLEGLDEEYQAGFFEPFQRPASGTPVWSTRGNHDGLLAGGENDYYDFFDFPTNAEAGGIPSASEAYYSFDHSNVHFICLDSEGSPTGATEPMLTWLQADLAATEQDWIVVFFHHPPYSKGSHNSDSEGKLIIMRERVVPILEEYGVDFVFSGHSHSYERTYLIDGHYGLSSTFDESMLVDGGDGDPLGDGPYVKPDQRTPHSGTVYTVVGTGSIIYPGDFDHPAIFRDLFVYGALYLEFDGLTATATFHQNGGQIRDRFAIEKRDVAGLGSDSYGVSPALVWASPNPSSDEHRIQCFLTQPGRMELSVFDSAGRKITGLFDGHAESGRFELVWPGRSSDGTALPSGVYFAKGSFSPTRGAKSAAGISEAPADGIDLRSAQPIRSRIVRIR</sequence>
<reference evidence="4" key="1">
    <citation type="submission" date="2020-04" db="EMBL/GenBank/DDBJ databases">
        <authorList>
            <person name="Zhang T."/>
        </authorList>
    </citation>
    <scope>NUCLEOTIDE SEQUENCE</scope>
    <source>
        <strain evidence="4">HKST-UBA02</strain>
    </source>
</reference>
<dbReference type="InterPro" id="IPR029052">
    <property type="entry name" value="Metallo-depent_PP-like"/>
</dbReference>
<feature type="domain" description="Calcineurin-like phosphoesterase" evidence="2">
    <location>
        <begin position="139"/>
        <end position="332"/>
    </location>
</feature>
<gene>
    <name evidence="4" type="ORF">KDA27_10495</name>
</gene>
<evidence type="ECO:0000256" key="1">
    <source>
        <dbReference type="ARBA" id="ARBA00022729"/>
    </source>
</evidence>
<dbReference type="GO" id="GO:0046872">
    <property type="term" value="F:metal ion binding"/>
    <property type="evidence" value="ECO:0007669"/>
    <property type="project" value="InterPro"/>
</dbReference>
<dbReference type="AlphaFoldDB" id="A0A956NC35"/>
<dbReference type="InterPro" id="IPR015914">
    <property type="entry name" value="PAPs_N"/>
</dbReference>
<dbReference type="EMBL" id="JAGQHS010000046">
    <property type="protein sequence ID" value="MCA9756223.1"/>
    <property type="molecule type" value="Genomic_DNA"/>
</dbReference>
<keyword evidence="1" id="KW-0732">Signal</keyword>
<dbReference type="SUPFAM" id="SSF49363">
    <property type="entry name" value="Purple acid phosphatase, N-terminal domain"/>
    <property type="match status" value="1"/>
</dbReference>
<organism evidence="4 5">
    <name type="scientific">Eiseniibacteriota bacterium</name>
    <dbReference type="NCBI Taxonomy" id="2212470"/>
    <lineage>
        <taxon>Bacteria</taxon>
        <taxon>Candidatus Eiseniibacteriota</taxon>
    </lineage>
</organism>
<dbReference type="Gene3D" id="2.60.40.380">
    <property type="entry name" value="Purple acid phosphatase-like, N-terminal"/>
    <property type="match status" value="1"/>
</dbReference>
<dbReference type="Pfam" id="PF16656">
    <property type="entry name" value="Pur_ac_phosph_N"/>
    <property type="match status" value="1"/>
</dbReference>
<feature type="domain" description="Purple acid phosphatase N-terminal" evidence="3">
    <location>
        <begin position="46"/>
        <end position="112"/>
    </location>
</feature>
<dbReference type="Gene3D" id="2.60.40.4070">
    <property type="match status" value="1"/>
</dbReference>
<evidence type="ECO:0000313" key="4">
    <source>
        <dbReference type="EMBL" id="MCA9756223.1"/>
    </source>
</evidence>
<evidence type="ECO:0000259" key="2">
    <source>
        <dbReference type="Pfam" id="PF00149"/>
    </source>
</evidence>